<dbReference type="Proteomes" id="UP000294744">
    <property type="component" value="Unassembled WGS sequence"/>
</dbReference>
<dbReference type="AlphaFoldDB" id="A0A4R4UMJ9"/>
<dbReference type="InterPro" id="IPR043128">
    <property type="entry name" value="Rev_trsase/Diguanyl_cyclase"/>
</dbReference>
<sequence length="922" mass="101540">MAESDRLDGASGLDEELRDLACEVNRAAAWSYRFSDGDLRWSAGMAGLLQVDEGDADELPRRLRELIAPLVHSARTGQADGSQSVEEPFHTPSGERRTIFLRCCTTLHGSEQRLVGIAVDVAYPLSEEGHDTDVADRYRRLIELNPDAVCVHQDGVTVYVNPAGVRMMNASSPEEIVGHPITEFVAEHAQPELFSRLSVANDPGTTTDPAEAEMIRVDGSRMLVESIAVRTSWHGRPAFQVILRDVTAQREAEAALRYQAALVENVSNAIIATTWHGVVTSWNPAAETIYGYSSAQARGRPVSEVVGSTIDPAALLTVGGTVEAKHRHADGSPVQVRISAAEMSDGYVLVCTDETARRRAERHYATVVSLLDEGVLVIDEGGKVVMANPAATSILGAREEDIVGTRPESWATFDEDGNRLPQAPSLRTRLTGEPETRRVARLVRSDRSSVWLAISARSLTADDSPPHRTLVSFSDITEPRAFRKRLEREATHDPLTGLANRTMVLRRLQAAMREPDRTVTTGVMFIDLDKFKIINDSLGHVVGDEVLRVTGERLRAVMHSAEQVGRHGGDEFVVLVNDEDGGPSLRDLAGAIRRRLTEPITVEGRQLHVDASIGIVLVPPGDPRTAEDVLRDADVAMYEAKTRGRGRAAFFDVQLRERLQRYLELEQDLRSAVDRGELWLAYQPIVNLHANRVSGVEALLRWTHPVHGQVSPEEFISLAEESDLIHHIGWWALSTAIEQLADFRKRYGLDLRVKANLSVRQLEDPGLPETVDEALRTSGLSAKSLSLEITESALMHDPVTATRMLRELRRYGIRLAIDDFGTGYSSLAQLLRLPLDSLKIDRSFIDGIARSHDAEALVNSIMAMAHAVDLAVIAEGVETAEQLEVLRRLGCDQAQGFYLARPVPIEDLAATIDLADRRTRFG</sequence>
<name>A0A4R4UMJ9_9PSEU</name>
<dbReference type="NCBIfam" id="TIGR00229">
    <property type="entry name" value="sensory_box"/>
    <property type="match status" value="3"/>
</dbReference>
<dbReference type="Gene3D" id="3.20.20.450">
    <property type="entry name" value="EAL domain"/>
    <property type="match status" value="1"/>
</dbReference>
<evidence type="ECO:0000259" key="3">
    <source>
        <dbReference type="PROSITE" id="PS50883"/>
    </source>
</evidence>
<organism evidence="5 6">
    <name type="scientific">Saccharopolyspora aridisoli</name>
    <dbReference type="NCBI Taxonomy" id="2530385"/>
    <lineage>
        <taxon>Bacteria</taxon>
        <taxon>Bacillati</taxon>
        <taxon>Actinomycetota</taxon>
        <taxon>Actinomycetes</taxon>
        <taxon>Pseudonocardiales</taxon>
        <taxon>Pseudonocardiaceae</taxon>
        <taxon>Saccharopolyspora</taxon>
    </lineage>
</organism>
<feature type="domain" description="PAS" evidence="1">
    <location>
        <begin position="255"/>
        <end position="312"/>
    </location>
</feature>
<dbReference type="PANTHER" id="PTHR44757">
    <property type="entry name" value="DIGUANYLATE CYCLASE DGCP"/>
    <property type="match status" value="1"/>
</dbReference>
<feature type="domain" description="PAS" evidence="1">
    <location>
        <begin position="360"/>
        <end position="404"/>
    </location>
</feature>
<feature type="domain" description="PAC" evidence="2">
    <location>
        <begin position="436"/>
        <end position="488"/>
    </location>
</feature>
<dbReference type="Pfam" id="PF00989">
    <property type="entry name" value="PAS"/>
    <property type="match status" value="1"/>
</dbReference>
<protein>
    <submittedName>
        <fullName evidence="5">EAL domain-containing protein</fullName>
    </submittedName>
</protein>
<dbReference type="Pfam" id="PF00990">
    <property type="entry name" value="GGDEF"/>
    <property type="match status" value="1"/>
</dbReference>
<dbReference type="Pfam" id="PF13426">
    <property type="entry name" value="PAS_9"/>
    <property type="match status" value="1"/>
</dbReference>
<dbReference type="SUPFAM" id="SSF141868">
    <property type="entry name" value="EAL domain-like"/>
    <property type="match status" value="1"/>
</dbReference>
<dbReference type="NCBIfam" id="TIGR00254">
    <property type="entry name" value="GGDEF"/>
    <property type="match status" value="1"/>
</dbReference>
<dbReference type="SMART" id="SM00086">
    <property type="entry name" value="PAC"/>
    <property type="match status" value="3"/>
</dbReference>
<evidence type="ECO:0000313" key="6">
    <source>
        <dbReference type="Proteomes" id="UP000294744"/>
    </source>
</evidence>
<proteinExistence type="predicted"/>
<dbReference type="InterPro" id="IPR000160">
    <property type="entry name" value="GGDEF_dom"/>
</dbReference>
<comment type="caution">
    <text evidence="5">The sequence shown here is derived from an EMBL/GenBank/DDBJ whole genome shotgun (WGS) entry which is preliminary data.</text>
</comment>
<dbReference type="SUPFAM" id="SSF55785">
    <property type="entry name" value="PYP-like sensor domain (PAS domain)"/>
    <property type="match status" value="3"/>
</dbReference>
<feature type="domain" description="GGDEF" evidence="4">
    <location>
        <begin position="519"/>
        <end position="653"/>
    </location>
</feature>
<dbReference type="InterPro" id="IPR052155">
    <property type="entry name" value="Biofilm_reg_signaling"/>
</dbReference>
<dbReference type="PROSITE" id="PS50883">
    <property type="entry name" value="EAL"/>
    <property type="match status" value="1"/>
</dbReference>
<dbReference type="InterPro" id="IPR029787">
    <property type="entry name" value="Nucleotide_cyclase"/>
</dbReference>
<dbReference type="CDD" id="cd01948">
    <property type="entry name" value="EAL"/>
    <property type="match status" value="1"/>
</dbReference>
<gene>
    <name evidence="5" type="ORF">E1161_19230</name>
</gene>
<dbReference type="GO" id="GO:0006355">
    <property type="term" value="P:regulation of DNA-templated transcription"/>
    <property type="evidence" value="ECO:0007669"/>
    <property type="project" value="InterPro"/>
</dbReference>
<evidence type="ECO:0000313" key="5">
    <source>
        <dbReference type="EMBL" id="TDC90242.1"/>
    </source>
</evidence>
<dbReference type="InterPro" id="IPR001610">
    <property type="entry name" value="PAC"/>
</dbReference>
<dbReference type="Pfam" id="PF08448">
    <property type="entry name" value="PAS_4"/>
    <property type="match status" value="1"/>
</dbReference>
<dbReference type="SMART" id="SM00052">
    <property type="entry name" value="EAL"/>
    <property type="match status" value="1"/>
</dbReference>
<dbReference type="EMBL" id="SMKV01000026">
    <property type="protein sequence ID" value="TDC90242.1"/>
    <property type="molecule type" value="Genomic_DNA"/>
</dbReference>
<dbReference type="InterPro" id="IPR013767">
    <property type="entry name" value="PAS_fold"/>
</dbReference>
<dbReference type="Pfam" id="PF00563">
    <property type="entry name" value="EAL"/>
    <property type="match status" value="1"/>
</dbReference>
<dbReference type="SUPFAM" id="SSF55073">
    <property type="entry name" value="Nucleotide cyclase"/>
    <property type="match status" value="1"/>
</dbReference>
<dbReference type="SMART" id="SM00267">
    <property type="entry name" value="GGDEF"/>
    <property type="match status" value="1"/>
</dbReference>
<dbReference type="SMART" id="SM00091">
    <property type="entry name" value="PAS"/>
    <property type="match status" value="3"/>
</dbReference>
<dbReference type="CDD" id="cd00130">
    <property type="entry name" value="PAS"/>
    <property type="match status" value="3"/>
</dbReference>
<dbReference type="Gene3D" id="3.30.450.20">
    <property type="entry name" value="PAS domain"/>
    <property type="match status" value="3"/>
</dbReference>
<dbReference type="InterPro" id="IPR035965">
    <property type="entry name" value="PAS-like_dom_sf"/>
</dbReference>
<dbReference type="InterPro" id="IPR001633">
    <property type="entry name" value="EAL_dom"/>
</dbReference>
<dbReference type="PANTHER" id="PTHR44757:SF2">
    <property type="entry name" value="BIOFILM ARCHITECTURE MAINTENANCE PROTEIN MBAA"/>
    <property type="match status" value="1"/>
</dbReference>
<feature type="domain" description="PAC" evidence="2">
    <location>
        <begin position="208"/>
        <end position="258"/>
    </location>
</feature>
<keyword evidence="6" id="KW-1185">Reference proteome</keyword>
<dbReference type="PROSITE" id="PS50112">
    <property type="entry name" value="PAS"/>
    <property type="match status" value="2"/>
</dbReference>
<evidence type="ECO:0000259" key="2">
    <source>
        <dbReference type="PROSITE" id="PS50113"/>
    </source>
</evidence>
<dbReference type="InterPro" id="IPR000014">
    <property type="entry name" value="PAS"/>
</dbReference>
<dbReference type="OrthoDB" id="23692at2"/>
<dbReference type="PROSITE" id="PS50113">
    <property type="entry name" value="PAC"/>
    <property type="match status" value="2"/>
</dbReference>
<dbReference type="InterPro" id="IPR035919">
    <property type="entry name" value="EAL_sf"/>
</dbReference>
<evidence type="ECO:0000259" key="4">
    <source>
        <dbReference type="PROSITE" id="PS50887"/>
    </source>
</evidence>
<dbReference type="CDD" id="cd01949">
    <property type="entry name" value="GGDEF"/>
    <property type="match status" value="1"/>
</dbReference>
<feature type="domain" description="EAL" evidence="3">
    <location>
        <begin position="662"/>
        <end position="916"/>
    </location>
</feature>
<reference evidence="5 6" key="1">
    <citation type="submission" date="2019-03" db="EMBL/GenBank/DDBJ databases">
        <title>Draft genome sequences of novel Actinobacteria.</title>
        <authorList>
            <person name="Sahin N."/>
            <person name="Ay H."/>
            <person name="Saygin H."/>
        </authorList>
    </citation>
    <scope>NUCLEOTIDE SEQUENCE [LARGE SCALE GENOMIC DNA]</scope>
    <source>
        <strain evidence="5 6">16K404</strain>
    </source>
</reference>
<evidence type="ECO:0000259" key="1">
    <source>
        <dbReference type="PROSITE" id="PS50112"/>
    </source>
</evidence>
<dbReference type="RefSeq" id="WP_132625231.1">
    <property type="nucleotide sequence ID" value="NZ_SMKV01000026.1"/>
</dbReference>
<dbReference type="PROSITE" id="PS50887">
    <property type="entry name" value="GGDEF"/>
    <property type="match status" value="1"/>
</dbReference>
<dbReference type="InterPro" id="IPR000700">
    <property type="entry name" value="PAS-assoc_C"/>
</dbReference>
<dbReference type="Gene3D" id="3.30.70.270">
    <property type="match status" value="1"/>
</dbReference>
<dbReference type="InterPro" id="IPR013656">
    <property type="entry name" value="PAS_4"/>
</dbReference>
<accession>A0A4R4UMJ9</accession>